<comment type="pathway">
    <text evidence="1 6">Cell wall biogenesis; peptidoglycan biosynthesis.</text>
</comment>
<gene>
    <name evidence="8" type="ORF">KDW_19870</name>
</gene>
<keyword evidence="2" id="KW-0808">Transferase</keyword>
<dbReference type="GO" id="GO:0018104">
    <property type="term" value="P:peptidoglycan-protein cross-linking"/>
    <property type="evidence" value="ECO:0007669"/>
    <property type="project" value="TreeGrafter"/>
</dbReference>
<dbReference type="Gene3D" id="2.40.440.10">
    <property type="entry name" value="L,D-transpeptidase catalytic domain-like"/>
    <property type="match status" value="1"/>
</dbReference>
<organism evidence="8 9">
    <name type="scientific">Dictyobacter vulcani</name>
    <dbReference type="NCBI Taxonomy" id="2607529"/>
    <lineage>
        <taxon>Bacteria</taxon>
        <taxon>Bacillati</taxon>
        <taxon>Chloroflexota</taxon>
        <taxon>Ktedonobacteria</taxon>
        <taxon>Ktedonobacterales</taxon>
        <taxon>Dictyobacteraceae</taxon>
        <taxon>Dictyobacter</taxon>
    </lineage>
</organism>
<dbReference type="SUPFAM" id="SSF141523">
    <property type="entry name" value="L,D-transpeptidase catalytic domain-like"/>
    <property type="match status" value="1"/>
</dbReference>
<evidence type="ECO:0000256" key="2">
    <source>
        <dbReference type="ARBA" id="ARBA00022679"/>
    </source>
</evidence>
<feature type="active site" description="Nucleophile" evidence="6">
    <location>
        <position position="545"/>
    </location>
</feature>
<name>A0A5J4KJ47_9CHLR</name>
<evidence type="ECO:0000256" key="1">
    <source>
        <dbReference type="ARBA" id="ARBA00004752"/>
    </source>
</evidence>
<dbReference type="PANTHER" id="PTHR30582">
    <property type="entry name" value="L,D-TRANSPEPTIDASE"/>
    <property type="match status" value="1"/>
</dbReference>
<dbReference type="CDD" id="cd16913">
    <property type="entry name" value="YkuD_like"/>
    <property type="match status" value="1"/>
</dbReference>
<proteinExistence type="predicted"/>
<dbReference type="InterPro" id="IPR038063">
    <property type="entry name" value="Transpep_catalytic_dom"/>
</dbReference>
<evidence type="ECO:0000256" key="3">
    <source>
        <dbReference type="ARBA" id="ARBA00022960"/>
    </source>
</evidence>
<dbReference type="UniPathway" id="UPA00219"/>
<dbReference type="Proteomes" id="UP000326912">
    <property type="component" value="Unassembled WGS sequence"/>
</dbReference>
<keyword evidence="5 6" id="KW-0961">Cell wall biogenesis/degradation</keyword>
<dbReference type="InterPro" id="IPR005490">
    <property type="entry name" value="LD_TPept_cat_dom"/>
</dbReference>
<feature type="domain" description="L,D-TPase catalytic" evidence="7">
    <location>
        <begin position="431"/>
        <end position="569"/>
    </location>
</feature>
<evidence type="ECO:0000313" key="9">
    <source>
        <dbReference type="Proteomes" id="UP000326912"/>
    </source>
</evidence>
<dbReference type="Pfam" id="PF03734">
    <property type="entry name" value="YkuD"/>
    <property type="match status" value="1"/>
</dbReference>
<evidence type="ECO:0000313" key="8">
    <source>
        <dbReference type="EMBL" id="GER87825.1"/>
    </source>
</evidence>
<dbReference type="EMBL" id="BKZW01000001">
    <property type="protein sequence ID" value="GER87825.1"/>
    <property type="molecule type" value="Genomic_DNA"/>
</dbReference>
<dbReference type="PANTHER" id="PTHR30582:SF2">
    <property type="entry name" value="L,D-TRANSPEPTIDASE YCIB-RELATED"/>
    <property type="match status" value="1"/>
</dbReference>
<protein>
    <recommendedName>
        <fullName evidence="7">L,D-TPase catalytic domain-containing protein</fullName>
    </recommendedName>
</protein>
<dbReference type="GO" id="GO:0071972">
    <property type="term" value="F:peptidoglycan L,D-transpeptidase activity"/>
    <property type="evidence" value="ECO:0007669"/>
    <property type="project" value="TreeGrafter"/>
</dbReference>
<dbReference type="GO" id="GO:0016740">
    <property type="term" value="F:transferase activity"/>
    <property type="evidence" value="ECO:0007669"/>
    <property type="project" value="UniProtKB-KW"/>
</dbReference>
<evidence type="ECO:0000256" key="5">
    <source>
        <dbReference type="ARBA" id="ARBA00023316"/>
    </source>
</evidence>
<dbReference type="GO" id="GO:0008360">
    <property type="term" value="P:regulation of cell shape"/>
    <property type="evidence" value="ECO:0007669"/>
    <property type="project" value="UniProtKB-UniRule"/>
</dbReference>
<evidence type="ECO:0000259" key="7">
    <source>
        <dbReference type="PROSITE" id="PS52029"/>
    </source>
</evidence>
<dbReference type="AlphaFoldDB" id="A0A5J4KJ47"/>
<evidence type="ECO:0000256" key="6">
    <source>
        <dbReference type="PROSITE-ProRule" id="PRU01373"/>
    </source>
</evidence>
<feature type="active site" description="Proton donor/acceptor" evidence="6">
    <location>
        <position position="512"/>
    </location>
</feature>
<keyword evidence="3 6" id="KW-0133">Cell shape</keyword>
<comment type="caution">
    <text evidence="8">The sequence shown here is derived from an EMBL/GenBank/DDBJ whole genome shotgun (WGS) entry which is preliminary data.</text>
</comment>
<dbReference type="RefSeq" id="WP_151755787.1">
    <property type="nucleotide sequence ID" value="NZ_BKZW01000001.1"/>
</dbReference>
<sequence length="569" mass="63993">MGVSYPVLGRARMLRLVVGLVLVMAVLSFSSCEGDAQVRQRAMESEQRFVQLLHSARQLGFPQAVLQPILQQDAFLRSTQPPFSLFSSQPLNAYYQGREQRYALLHLQLQGLMATTTQRLRSDDVHELQSVRSLLTRENKAGLPAANFSVQVDQLQHSLADGQSFTAYTRVHQDVQHVARALQMLQATSLHLQTLQGLVDLTQRSRLDTALIPLQAAYQDNKLLFQHAARIEDLQLVDHKIAVQQQQAEATLLLAMPAVTGLRVHELDEGIQQLPAVHLDAKPYQVKLAGYKKRSAAAMSLPDFRQFLRQVDGDIFAVKADALREDANQAISAFHQDVNAWSGSHLYYDDYDGNSYALDISYLNQNFGLNADVLLEQATTLDALQNARDVAKTLLFNHRLMELDAVDPTPYYQVHQADLQALQHYQLQLGQVIVISLSRQSLRLYQDGRLVQAFLVTTGRPERPSPPGVWTVLNRLSPTLFKSNDPPTSPFWYPKTIIQTAVLFREGGYFIHDSWWRANYGPGTEFPHYDDSGDQRSSGNGSHGCVNLPPDQAAWIYYNTGWSTSIVIY</sequence>
<dbReference type="GO" id="GO:0071555">
    <property type="term" value="P:cell wall organization"/>
    <property type="evidence" value="ECO:0007669"/>
    <property type="project" value="UniProtKB-UniRule"/>
</dbReference>
<dbReference type="InterPro" id="IPR050979">
    <property type="entry name" value="LD-transpeptidase"/>
</dbReference>
<keyword evidence="4 6" id="KW-0573">Peptidoglycan synthesis</keyword>
<reference evidence="8 9" key="1">
    <citation type="submission" date="2019-10" db="EMBL/GenBank/DDBJ databases">
        <title>Dictyobacter vulcani sp. nov., within the class Ktedonobacteria, isolated from soil of volcanic Mt. Zao.</title>
        <authorList>
            <person name="Zheng Y."/>
            <person name="Wang C.M."/>
            <person name="Sakai Y."/>
            <person name="Abe K."/>
            <person name="Yokota A."/>
            <person name="Yabe S."/>
        </authorList>
    </citation>
    <scope>NUCLEOTIDE SEQUENCE [LARGE SCALE GENOMIC DNA]</scope>
    <source>
        <strain evidence="8 9">W12</strain>
    </source>
</reference>
<accession>A0A5J4KJ47</accession>
<dbReference type="PROSITE" id="PS52029">
    <property type="entry name" value="LD_TPASE"/>
    <property type="match status" value="1"/>
</dbReference>
<evidence type="ECO:0000256" key="4">
    <source>
        <dbReference type="ARBA" id="ARBA00022984"/>
    </source>
</evidence>
<dbReference type="GO" id="GO:0005576">
    <property type="term" value="C:extracellular region"/>
    <property type="evidence" value="ECO:0007669"/>
    <property type="project" value="TreeGrafter"/>
</dbReference>
<keyword evidence="9" id="KW-1185">Reference proteome</keyword>